<dbReference type="EMBL" id="CBXI010000019">
    <property type="protein sequence ID" value="CDL91112.1"/>
    <property type="molecule type" value="Genomic_DNA"/>
</dbReference>
<protein>
    <submittedName>
        <fullName evidence="1">Uncharacterized protein</fullName>
    </submittedName>
</protein>
<dbReference type="Proteomes" id="UP000019482">
    <property type="component" value="Unassembled WGS sequence"/>
</dbReference>
<dbReference type="GeneID" id="29418750"/>
<dbReference type="OrthoDB" id="1906778at2"/>
<proteinExistence type="predicted"/>
<dbReference type="RefSeq" id="WP_017751022.1">
    <property type="nucleotide sequence ID" value="NZ_CBXI010000019.1"/>
</dbReference>
<evidence type="ECO:0000313" key="1">
    <source>
        <dbReference type="EMBL" id="CDL91112.1"/>
    </source>
</evidence>
<sequence length="113" mass="12976">MSKYKVGDELIIVTNPSEDAKKLENLTKLEVKDKFAQISWGLKIVNVEFDNPNVTLTYQNLYGDVNKVFAICNDVANFDHEKVLEKALLKAFQTEIINITTIKNVKQDERCRL</sequence>
<comment type="caution">
    <text evidence="1">The sequence shown here is derived from an EMBL/GenBank/DDBJ whole genome shotgun (WGS) entry which is preliminary data.</text>
</comment>
<organism evidence="1 2">
    <name type="scientific">Clostridium tyrobutyricum DIVETGP</name>
    <dbReference type="NCBI Taxonomy" id="1408889"/>
    <lineage>
        <taxon>Bacteria</taxon>
        <taxon>Bacillati</taxon>
        <taxon>Bacillota</taxon>
        <taxon>Clostridia</taxon>
        <taxon>Eubacteriales</taxon>
        <taxon>Clostridiaceae</taxon>
        <taxon>Clostridium</taxon>
    </lineage>
</organism>
<dbReference type="AlphaFoldDB" id="W6NGE2"/>
<keyword evidence="2" id="KW-1185">Reference proteome</keyword>
<reference evidence="1 2" key="1">
    <citation type="journal article" date="2015" name="Genome Announc.">
        <title>Draft Genome Sequence of Clostridium tyrobutyricum Strain DIVETGP, Isolated from Cow's Milk for Grana Padano Production.</title>
        <authorList>
            <person name="Soggiu A."/>
            <person name="Piras C."/>
            <person name="Gaiarsa S."/>
            <person name="Sassera D."/>
            <person name="Roncada P."/>
            <person name="Bendixen E."/>
            <person name="Brasca M."/>
            <person name="Bonizzi L."/>
        </authorList>
    </citation>
    <scope>NUCLEOTIDE SEQUENCE [LARGE SCALE GENOMIC DNA]</scope>
    <source>
        <strain evidence="1 2">DIVETGP</strain>
    </source>
</reference>
<evidence type="ECO:0000313" key="2">
    <source>
        <dbReference type="Proteomes" id="UP000019482"/>
    </source>
</evidence>
<name>W6NGE2_CLOTY</name>
<accession>W6NGE2</accession>
<gene>
    <name evidence="1" type="ORF">CTDIVETGP_1182</name>
</gene>